<gene>
    <name evidence="2" type="ORF">CYJ10_17030</name>
</gene>
<dbReference type="RefSeq" id="WP_101682656.1">
    <property type="nucleotide sequence ID" value="NZ_PJRP01000007.1"/>
</dbReference>
<dbReference type="OrthoDB" id="282393at2"/>
<accession>A0A2N5CBC0</accession>
<evidence type="ECO:0000259" key="1">
    <source>
        <dbReference type="Pfam" id="PF09537"/>
    </source>
</evidence>
<comment type="caution">
    <text evidence="2">The sequence shown here is derived from an EMBL/GenBank/DDBJ whole genome shotgun (WGS) entry which is preliminary data.</text>
</comment>
<proteinExistence type="predicted"/>
<evidence type="ECO:0000313" key="3">
    <source>
        <dbReference type="Proteomes" id="UP000234341"/>
    </source>
</evidence>
<organism evidence="2 3">
    <name type="scientific">Cupriavidus pauculus</name>
    <dbReference type="NCBI Taxonomy" id="82633"/>
    <lineage>
        <taxon>Bacteria</taxon>
        <taxon>Pseudomonadati</taxon>
        <taxon>Pseudomonadota</taxon>
        <taxon>Betaproteobacteria</taxon>
        <taxon>Burkholderiales</taxon>
        <taxon>Burkholderiaceae</taxon>
        <taxon>Cupriavidus</taxon>
    </lineage>
</organism>
<dbReference type="EMBL" id="PJRP01000007">
    <property type="protein sequence ID" value="PLP99513.1"/>
    <property type="molecule type" value="Genomic_DNA"/>
</dbReference>
<protein>
    <recommendedName>
        <fullName evidence="1">DUF2383 domain-containing protein</fullName>
    </recommendedName>
</protein>
<dbReference type="Pfam" id="PF09537">
    <property type="entry name" value="DUF2383"/>
    <property type="match status" value="1"/>
</dbReference>
<evidence type="ECO:0000313" key="2">
    <source>
        <dbReference type="EMBL" id="PLP99513.1"/>
    </source>
</evidence>
<dbReference type="InterPro" id="IPR012347">
    <property type="entry name" value="Ferritin-like"/>
</dbReference>
<dbReference type="AlphaFoldDB" id="A0A2N5CBC0"/>
<dbReference type="InterPro" id="IPR016920">
    <property type="entry name" value="UCP029477"/>
</dbReference>
<dbReference type="InterPro" id="IPR011971">
    <property type="entry name" value="CHP02284"/>
</dbReference>
<dbReference type="PIRSF" id="PIRSF029477">
    <property type="entry name" value="UCP029477"/>
    <property type="match status" value="1"/>
</dbReference>
<dbReference type="InterPro" id="IPR019052">
    <property type="entry name" value="DUF2383"/>
</dbReference>
<dbReference type="Gene3D" id="1.20.1260.10">
    <property type="match status" value="1"/>
</dbReference>
<sequence length="150" mass="17014">MTNAKGHLVFTLNHLIEVGKDGERVCMTGAREVDNAEMRSILTRTAETCRNSVTELQAMVSNLGAVPRDRGTMGGTMHRGWMEVMHIIAPHNDDAVLQLCEREEEAARREYRSALTNNMPEEVRSVLLRHYEGLQKHHQSIHAMRGMEVH</sequence>
<dbReference type="Proteomes" id="UP000234341">
    <property type="component" value="Unassembled WGS sequence"/>
</dbReference>
<feature type="domain" description="DUF2383" evidence="1">
    <location>
        <begin position="11"/>
        <end position="116"/>
    </location>
</feature>
<name>A0A2N5CBC0_9BURK</name>
<reference evidence="2 3" key="1">
    <citation type="submission" date="2017-12" db="EMBL/GenBank/DDBJ databases">
        <title>Genome sequence of the active heterotrophic nitrifier-denitrifier, Cupriavidus pauculus UM1.</title>
        <authorList>
            <person name="Putonti C."/>
            <person name="Castignetti D."/>
        </authorList>
    </citation>
    <scope>NUCLEOTIDE SEQUENCE [LARGE SCALE GENOMIC DNA]</scope>
    <source>
        <strain evidence="2 3">UM1</strain>
    </source>
</reference>
<dbReference type="NCBIfam" id="TIGR02284">
    <property type="entry name" value="PA2169 family four-helix-bundle protein"/>
    <property type="match status" value="1"/>
</dbReference>